<evidence type="ECO:0000313" key="4">
    <source>
        <dbReference type="EMBL" id="GAM14019.1"/>
    </source>
</evidence>
<dbReference type="Gene3D" id="1.10.510.10">
    <property type="entry name" value="Transferase(Phosphotransferase) domain 1"/>
    <property type="match status" value="1"/>
</dbReference>
<comment type="similarity">
    <text evidence="1">Belongs to the protein kinase superfamily. ADCK protein kinase family.</text>
</comment>
<dbReference type="Proteomes" id="UP000031014">
    <property type="component" value="Unassembled WGS sequence"/>
</dbReference>
<proteinExistence type="inferred from homology"/>
<dbReference type="InterPro" id="IPR000719">
    <property type="entry name" value="Prot_kinase_dom"/>
</dbReference>
<evidence type="ECO:0000256" key="1">
    <source>
        <dbReference type="ARBA" id="ARBA00009670"/>
    </source>
</evidence>
<dbReference type="EMBL" id="BASE01000044">
    <property type="protein sequence ID" value="GAM14019.1"/>
    <property type="molecule type" value="Genomic_DNA"/>
</dbReference>
<dbReference type="InterPro" id="IPR011009">
    <property type="entry name" value="Kinase-like_dom_sf"/>
</dbReference>
<dbReference type="InterPro" id="IPR050154">
    <property type="entry name" value="UbiB_kinase"/>
</dbReference>
<feature type="transmembrane region" description="Helical" evidence="2">
    <location>
        <begin position="500"/>
        <end position="522"/>
    </location>
</feature>
<evidence type="ECO:0000256" key="2">
    <source>
        <dbReference type="SAM" id="Phobius"/>
    </source>
</evidence>
<accession>A0A0A8X441</accession>
<dbReference type="Pfam" id="PF03109">
    <property type="entry name" value="ABC1"/>
    <property type="match status" value="1"/>
</dbReference>
<dbReference type="GO" id="GO:0004672">
    <property type="term" value="F:protein kinase activity"/>
    <property type="evidence" value="ECO:0007669"/>
    <property type="project" value="InterPro"/>
</dbReference>
<keyword evidence="2" id="KW-0472">Membrane</keyword>
<feature type="transmembrane region" description="Helical" evidence="2">
    <location>
        <begin position="534"/>
        <end position="553"/>
    </location>
</feature>
<dbReference type="PANTHER" id="PTHR10566:SF113">
    <property type="entry name" value="PROTEIN ACTIVITY OF BC1 COMPLEX KINASE 7, CHLOROPLASTIC"/>
    <property type="match status" value="1"/>
</dbReference>
<dbReference type="CDD" id="cd05121">
    <property type="entry name" value="ABC1_ADCK3-like"/>
    <property type="match status" value="1"/>
</dbReference>
<keyword evidence="2" id="KW-0812">Transmembrane</keyword>
<keyword evidence="5" id="KW-1185">Reference proteome</keyword>
<dbReference type="GO" id="GO:0005524">
    <property type="term" value="F:ATP binding"/>
    <property type="evidence" value="ECO:0007669"/>
    <property type="project" value="InterPro"/>
</dbReference>
<dbReference type="OrthoDB" id="9795390at2"/>
<evidence type="ECO:0000313" key="5">
    <source>
        <dbReference type="Proteomes" id="UP000031014"/>
    </source>
</evidence>
<dbReference type="STRING" id="1321606.SAMD00020551_2166"/>
<gene>
    <name evidence="4" type="ORF">SAMD00020551_2166</name>
</gene>
<organism evidence="4 5">
    <name type="scientific">Mesobacillus selenatarsenatis (strain DSM 18680 / JCM 14380 / FERM P-15431 / SF-1)</name>
    <dbReference type="NCBI Taxonomy" id="1321606"/>
    <lineage>
        <taxon>Bacteria</taxon>
        <taxon>Bacillati</taxon>
        <taxon>Bacillota</taxon>
        <taxon>Bacilli</taxon>
        <taxon>Bacillales</taxon>
        <taxon>Bacillaceae</taxon>
        <taxon>Mesobacillus</taxon>
    </lineage>
</organism>
<evidence type="ECO:0000259" key="3">
    <source>
        <dbReference type="PROSITE" id="PS50011"/>
    </source>
</evidence>
<dbReference type="SUPFAM" id="SSF56112">
    <property type="entry name" value="Protein kinase-like (PK-like)"/>
    <property type="match status" value="1"/>
</dbReference>
<dbReference type="RefSeq" id="WP_041965811.1">
    <property type="nucleotide sequence ID" value="NZ_BASE01000044.1"/>
</dbReference>
<dbReference type="PROSITE" id="PS50011">
    <property type="entry name" value="PROTEIN_KINASE_DOM"/>
    <property type="match status" value="1"/>
</dbReference>
<comment type="caution">
    <text evidence="4">The sequence shown here is derived from an EMBL/GenBank/DDBJ whole genome shotgun (WGS) entry which is preliminary data.</text>
</comment>
<sequence length="558" mass="63843">MLTDRLRRLNRYREIASSFVKYGFGYVLEEVGLFHVLSLKDRIAADVKNGNTKEAGYRIRCMLEELGPAFIKLGQLLSIRSDMLPEEIVKELELLQDQVPPVPVDEIKEKLHHEFGRPVEEVFTYFNEDYVAAASIGQVHEAVLSTGESVMVKVQRPGIKHTVHTDLEILRDIARLIEQRYDWAQYYNITDMVEELSESIRRELDYTEEARNTDIVQMQFEDCESIKVPVIFPEYSTPQILTMEKVEGIKLNELNTIVIDYEEKRRIADLLVSAFITQILKEGFFHGDPHPGNILYNPENQQLIFIDFGQVGRLSAGLRYDSASMMMGIMQEDTHQIVRSIFRMAYVPSDIDEQHFYDRVDGIRKKVERSSKEGLSLGLTVKELFAAAQEHRIILPKEMTMMGKALITIEGIISEIDPGLDMIELAKPYGEQIMRERYDPIKMGKRLWNKAEDLSDTVTNIPKQVENVLNQASKGDLKFEISLSEINRILHKFDRISNQVSFSLTLLAFSIVVLGLIVGATFGNNTILTSVPAIEVGFIIAFGMFLWIIYSILKSGRF</sequence>
<dbReference type="AlphaFoldDB" id="A0A0A8X441"/>
<keyword evidence="2" id="KW-1133">Transmembrane helix</keyword>
<dbReference type="InterPro" id="IPR004147">
    <property type="entry name" value="ABC1_dom"/>
</dbReference>
<dbReference type="PANTHER" id="PTHR10566">
    <property type="entry name" value="CHAPERONE-ACTIVITY OF BC1 COMPLEX CABC1 -RELATED"/>
    <property type="match status" value="1"/>
</dbReference>
<name>A0A0A8X441_MESS1</name>
<reference evidence="4 5" key="1">
    <citation type="submission" date="2013-06" db="EMBL/GenBank/DDBJ databases">
        <title>Whole genome shotgun sequence of Bacillus selenatarsenatis SF-1.</title>
        <authorList>
            <person name="Kuroda M."/>
            <person name="Sei K."/>
            <person name="Yamashita M."/>
            <person name="Ike M."/>
        </authorList>
    </citation>
    <scope>NUCLEOTIDE SEQUENCE [LARGE SCALE GENOMIC DNA]</scope>
    <source>
        <strain evidence="4 5">SF-1</strain>
    </source>
</reference>
<protein>
    <submittedName>
        <fullName evidence="4">ABC1 family protein</fullName>
    </submittedName>
</protein>
<feature type="domain" description="Protein kinase" evidence="3">
    <location>
        <begin position="125"/>
        <end position="494"/>
    </location>
</feature>